<dbReference type="FunFam" id="1.20.58.60:FF:000191">
    <property type="entry name" value="Spectrin, beta, non-erythrocytic 5"/>
    <property type="match status" value="1"/>
</dbReference>
<dbReference type="GO" id="GO:0051693">
    <property type="term" value="P:actin filament capping"/>
    <property type="evidence" value="ECO:0007669"/>
    <property type="project" value="UniProtKB-KW"/>
</dbReference>
<dbReference type="OrthoDB" id="18853at2759"/>
<dbReference type="SUPFAM" id="SSF50729">
    <property type="entry name" value="PH domain-like"/>
    <property type="match status" value="1"/>
</dbReference>
<feature type="domain" description="SH3" evidence="15">
    <location>
        <begin position="871"/>
        <end position="928"/>
    </location>
</feature>
<evidence type="ECO:0000256" key="3">
    <source>
        <dbReference type="ARBA" id="ARBA00022443"/>
    </source>
</evidence>
<feature type="domain" description="Calponin-homology (CH)" evidence="17">
    <location>
        <begin position="71"/>
        <end position="174"/>
    </location>
</feature>
<proteinExistence type="inferred from homology"/>
<evidence type="ECO:0000256" key="11">
    <source>
        <dbReference type="ARBA" id="ARBA00023212"/>
    </source>
</evidence>
<dbReference type="EMBL" id="KB308745">
    <property type="protein sequence ID" value="ELT96713.1"/>
    <property type="molecule type" value="Genomic_DNA"/>
</dbReference>
<dbReference type="Pfam" id="PF15410">
    <property type="entry name" value="PH_9"/>
    <property type="match status" value="1"/>
</dbReference>
<dbReference type="STRING" id="283909.R7TS09"/>
<feature type="domain" description="Calponin-homology (CH)" evidence="17">
    <location>
        <begin position="191"/>
        <end position="296"/>
    </location>
</feature>
<feature type="coiled-coil region" evidence="13">
    <location>
        <begin position="1793"/>
        <end position="1827"/>
    </location>
</feature>
<feature type="compositionally biased region" description="Polar residues" evidence="14">
    <location>
        <begin position="3683"/>
        <end position="3713"/>
    </location>
</feature>
<dbReference type="GO" id="GO:0003779">
    <property type="term" value="F:actin binding"/>
    <property type="evidence" value="ECO:0007669"/>
    <property type="project" value="UniProtKB-KW"/>
</dbReference>
<evidence type="ECO:0000256" key="4">
    <source>
        <dbReference type="ARBA" id="ARBA00022467"/>
    </source>
</evidence>
<dbReference type="Gene3D" id="2.30.29.30">
    <property type="entry name" value="Pleckstrin-homology domain (PH domain)/Phosphotyrosine-binding domain (PTB)"/>
    <property type="match status" value="1"/>
</dbReference>
<dbReference type="InterPro" id="IPR011993">
    <property type="entry name" value="PH-like_dom_sf"/>
</dbReference>
<feature type="coiled-coil region" evidence="13">
    <location>
        <begin position="1370"/>
        <end position="1404"/>
    </location>
</feature>
<dbReference type="InterPro" id="IPR001589">
    <property type="entry name" value="Actinin_actin-bd_CS"/>
</dbReference>
<feature type="compositionally biased region" description="Basic residues" evidence="14">
    <location>
        <begin position="961"/>
        <end position="975"/>
    </location>
</feature>
<feature type="region of interest" description="Disordered" evidence="14">
    <location>
        <begin position="3661"/>
        <end position="3745"/>
    </location>
</feature>
<dbReference type="PROSITE" id="PS50021">
    <property type="entry name" value="CH"/>
    <property type="match status" value="2"/>
</dbReference>
<dbReference type="EMBL" id="AMQN01011185">
    <property type="status" value="NOT_ANNOTATED_CDS"/>
    <property type="molecule type" value="Genomic_DNA"/>
</dbReference>
<dbReference type="CDD" id="cd00176">
    <property type="entry name" value="SPEC"/>
    <property type="match status" value="17"/>
</dbReference>
<dbReference type="SMART" id="SM00150">
    <property type="entry name" value="SPEC"/>
    <property type="match status" value="30"/>
</dbReference>
<feature type="coiled-coil region" evidence="13">
    <location>
        <begin position="794"/>
        <end position="838"/>
    </location>
</feature>
<feature type="coiled-coil region" evidence="13">
    <location>
        <begin position="1261"/>
        <end position="1323"/>
    </location>
</feature>
<dbReference type="SUPFAM" id="SSF50044">
    <property type="entry name" value="SH3-domain"/>
    <property type="match status" value="1"/>
</dbReference>
<evidence type="ECO:0000256" key="5">
    <source>
        <dbReference type="ARBA" id="ARBA00022490"/>
    </source>
</evidence>
<feature type="region of interest" description="Disordered" evidence="14">
    <location>
        <begin position="1"/>
        <end position="32"/>
    </location>
</feature>
<dbReference type="CDD" id="cd21194">
    <property type="entry name" value="CH_beta_spectrin_rpt2"/>
    <property type="match status" value="1"/>
</dbReference>
<dbReference type="Pfam" id="PF00018">
    <property type="entry name" value="SH3_1"/>
    <property type="match status" value="1"/>
</dbReference>
<dbReference type="FunFam" id="1.20.58.60:FF:000145">
    <property type="entry name" value="Spectrin beta chain, non-erythrocytic"/>
    <property type="match status" value="1"/>
</dbReference>
<feature type="compositionally biased region" description="Polar residues" evidence="14">
    <location>
        <begin position="1"/>
        <end position="10"/>
    </location>
</feature>
<feature type="compositionally biased region" description="Pro residues" evidence="14">
    <location>
        <begin position="4005"/>
        <end position="4021"/>
    </location>
</feature>
<keyword evidence="13" id="KW-0175">Coiled coil</keyword>
<evidence type="ECO:0008006" key="21">
    <source>
        <dbReference type="Google" id="ProtNLM"/>
    </source>
</evidence>
<dbReference type="FunFam" id="2.30.29.30:FF:000024">
    <property type="entry name" value="Spectrin beta chain"/>
    <property type="match status" value="1"/>
</dbReference>
<evidence type="ECO:0000256" key="9">
    <source>
        <dbReference type="ARBA" id="ARBA00022737"/>
    </source>
</evidence>
<dbReference type="FunFam" id="1.20.58.60:FF:000020">
    <property type="entry name" value="Spectrin alpha chain, non-erythrocytic 1"/>
    <property type="match status" value="1"/>
</dbReference>
<name>R7TS09_CAPTE</name>
<keyword evidence="4" id="KW-0117">Actin capping</keyword>
<dbReference type="SMART" id="SM00326">
    <property type="entry name" value="SH3"/>
    <property type="match status" value="1"/>
</dbReference>
<feature type="compositionally biased region" description="Basic residues" evidence="14">
    <location>
        <begin position="3735"/>
        <end position="3745"/>
    </location>
</feature>
<dbReference type="FunFam" id="1.10.418.10:FF:000001">
    <property type="entry name" value="Actinin alpha 1"/>
    <property type="match status" value="1"/>
</dbReference>
<dbReference type="PROSITE" id="PS50002">
    <property type="entry name" value="SH3"/>
    <property type="match status" value="1"/>
</dbReference>
<keyword evidence="8" id="KW-0493">Microtubule</keyword>
<keyword evidence="11" id="KW-0206">Cytoskeleton</keyword>
<dbReference type="Pfam" id="PF00307">
    <property type="entry name" value="CH"/>
    <property type="match status" value="2"/>
</dbReference>
<dbReference type="GO" id="GO:0016020">
    <property type="term" value="C:membrane"/>
    <property type="evidence" value="ECO:0007669"/>
    <property type="project" value="UniProtKB-ARBA"/>
</dbReference>
<feature type="coiled-coil region" evidence="13">
    <location>
        <begin position="2111"/>
        <end position="2170"/>
    </location>
</feature>
<dbReference type="InterPro" id="IPR036028">
    <property type="entry name" value="SH3-like_dom_sf"/>
</dbReference>
<evidence type="ECO:0000256" key="7">
    <source>
        <dbReference type="ARBA" id="ARBA00022658"/>
    </source>
</evidence>
<comment type="similarity">
    <text evidence="2">Belongs to the spectrin family.</text>
</comment>
<dbReference type="SMART" id="SM00033">
    <property type="entry name" value="CH"/>
    <property type="match status" value="2"/>
</dbReference>
<reference evidence="18 20" key="2">
    <citation type="journal article" date="2013" name="Nature">
        <title>Insights into bilaterian evolution from three spiralian genomes.</title>
        <authorList>
            <person name="Simakov O."/>
            <person name="Marletaz F."/>
            <person name="Cho S.J."/>
            <person name="Edsinger-Gonzales E."/>
            <person name="Havlak P."/>
            <person name="Hellsten U."/>
            <person name="Kuo D.H."/>
            <person name="Larsson T."/>
            <person name="Lv J."/>
            <person name="Arendt D."/>
            <person name="Savage R."/>
            <person name="Osoegawa K."/>
            <person name="de Jong P."/>
            <person name="Grimwood J."/>
            <person name="Chapman J.A."/>
            <person name="Shapiro H."/>
            <person name="Aerts A."/>
            <person name="Otillar R.P."/>
            <person name="Terry A.Y."/>
            <person name="Boore J.L."/>
            <person name="Grigoriev I.V."/>
            <person name="Lindberg D.R."/>
            <person name="Seaver E.C."/>
            <person name="Weisblat D.A."/>
            <person name="Putnam N.H."/>
            <person name="Rokhsar D.S."/>
        </authorList>
    </citation>
    <scope>NUCLEOTIDE SEQUENCE</scope>
    <source>
        <strain evidence="18 20">I ESC-2004</strain>
    </source>
</reference>
<dbReference type="InterPro" id="IPR041681">
    <property type="entry name" value="PH_9"/>
</dbReference>
<evidence type="ECO:0000256" key="2">
    <source>
        <dbReference type="ARBA" id="ARBA00006826"/>
    </source>
</evidence>
<evidence type="ECO:0000256" key="12">
    <source>
        <dbReference type="PROSITE-ProRule" id="PRU00192"/>
    </source>
</evidence>
<evidence type="ECO:0000259" key="16">
    <source>
        <dbReference type="PROSITE" id="PS50003"/>
    </source>
</evidence>
<evidence type="ECO:0000313" key="20">
    <source>
        <dbReference type="Proteomes" id="UP000014760"/>
    </source>
</evidence>
<keyword evidence="20" id="KW-1185">Reference proteome</keyword>
<dbReference type="FunFam" id="1.20.58.60:FF:000007">
    <property type="entry name" value="Spectrin alpha chain non-erythrocytic 1"/>
    <property type="match status" value="2"/>
</dbReference>
<dbReference type="GO" id="GO:0005737">
    <property type="term" value="C:cytoplasm"/>
    <property type="evidence" value="ECO:0007669"/>
    <property type="project" value="UniProtKB-ARBA"/>
</dbReference>
<dbReference type="Pfam" id="PF00435">
    <property type="entry name" value="Spectrin"/>
    <property type="match status" value="29"/>
</dbReference>
<dbReference type="SUPFAM" id="SSF46966">
    <property type="entry name" value="Spectrin repeat"/>
    <property type="match status" value="20"/>
</dbReference>
<feature type="coiled-coil region" evidence="13">
    <location>
        <begin position="2961"/>
        <end position="2988"/>
    </location>
</feature>
<dbReference type="SUPFAM" id="SSF47576">
    <property type="entry name" value="Calponin-homology domain, CH-domain"/>
    <property type="match status" value="1"/>
</dbReference>
<gene>
    <name evidence="18" type="ORF">CAPTEDRAFT_167044</name>
</gene>
<evidence type="ECO:0000256" key="1">
    <source>
        <dbReference type="ARBA" id="ARBA00004245"/>
    </source>
</evidence>
<dbReference type="Gene3D" id="2.30.30.40">
    <property type="entry name" value="SH3 Domains"/>
    <property type="match status" value="1"/>
</dbReference>
<feature type="coiled-coil region" evidence="13">
    <location>
        <begin position="3106"/>
        <end position="3140"/>
    </location>
</feature>
<sequence>MSYRYSQSDYESARFAAGDRRSSERSGYDRYGSAERYQSLERFGSAERHNQDGAKEFEKGRIQVLQEERVFIQKKTFTKWCNSFLEKAHMQVNDLFTDLADGKMLMKLLEIISGENLGRPNKGVLRVQKVENVNRCLVFLATKVQFENIGAEDIVDGNKRLILGLIWTIILRFQIQDIEFMDEESESSEKKSAKDALLLWCQRKTAGYPGVNIANFSTSWKDGLGFNALIHSHRPDIIDYNALDPKDHIGNLNNAFNIAESKLGISKLLDAEDVDVPRPDDKSIMTYVAAYYHYFAKMKTEQTGTKRIAKVLGSLMDAHQEQQTYESLVSNLLEWIYAKTTNLNDRHFPNSLEGIQHEMLRFKNFRTVEKPAKYHERGNLEVEFFNIQAKLKSRGQRMYSPPEGKLIRDIETAWNKLEKAEHDRELALREELIRQERLEQLAEKFERKAALRESWLNDMLAILSDQQFGTNTSQVEAALKKHEAISTDITSRKDRFVAFSNMASELYREHYHGKDSIKKRETQIITKWKSLMELLEKKQRALTGFHDLLSMFRDIESMMGELKEIEPSVFSQDNGKHLFGVEDLLHKHLLIETQINAIGVRVRNLNKAAQPYMKSLHPESQLLTKRLESLNKQYESVHTQSQARKSALEGSRLYFQFLQDAEEEEAWLVETIRLARSEEVGKDLDSCTLLLKRHEALEREIEARYPRCETDVIKVGDKLVAVSHPDKKNIRARIVKLQETWRRLRDLTAKRRTRLEDASESHQYYADANEAESWIREKMPLVCSEDFGRDEGTAKNLQVRHGRLEEEIKAFENDVKRLDNLATLMTKASNAHKVLEEEPDEYEQVEVEVPYTYQEEVVEEKEEVQEQVVQRKVPQVKALYAYQGQGMAIDKGEIAVLLQKTNADWWNVRRSNGQDGYVPANYVKEAEPKIVQKKVKKPVIVPVKVMVTKTGYKKEIQTQLKPKKKKSSSKVRRTPSLRSQGNLHFDKENVEQRQASLNNDYSNLCSNAQRRRDNLDDAISYFHFCTECDNIDSWMKEKEMTIQTKESLSQNMEAMKRKYEAFITDLAAHQYVIDDINKLADGMIKRGHSRKREVQLRLKDINDRFKNLHRLKMEREKTLEGASSIELFQNMCAELKDWIIEKNASLNVDDLGKDLHSVQALQRKHKNLELELEPLQGKVNRMNLLANDVRQSYPDETGYVNQREKEIMDMWKALQDRAKQRHKQLADAEEEQRFKQEAKDLASLLGLIDGRLKENDIPRDLKSAEELLKNHNDLLDDINDTDDKYATKVLAMGQDILRKNPDAKEVADLMKALKAQQEAIKNNWLKKQKDLQDAKDLQAFLREADQLDSVTASHEAFLEFDDVGNTMDGVDALSKRHEDLENKLAAMEDKVRALDELADRMIREGHPDAKLIDQRRKAVKERRDKVRDKCQQRRAQLQASNAFQEFKRDAEELSDWIKEKYITANDESWRELTNLLPKLQKHQAFEAELKTNKDCLDDINEVGGGLVKQKHPKTTEVKEILRDLNNDWDGLYRKAQDKGEKLRQAAQQELFNQALDDANTKLTEMEGMLASDDVGKDLRGVRDLLKRHQMLENEMRNNAENLRDIVQKGHELAKAGHFDSASILKAVEEFDRRFNALKDPMAKRRQKLEDSLKWHQFIFDADSELNWMQEHIPAATATEYGKNLVDAQNMHAKHKKFGQELTGHQPMIDKVVAAGDNLLQARHFARDDISAKKEEVKDAWKDLLAKSAQRKEALDLNLRKQKFMSEATDVEGMISEKLQVVSSADYGREENAAEKLLAKHKTMETDMRAYEAMVKNLADQAAKLIADDPKGAKEVKDKQAATEKLLAKFRKKCEQRRHLLEASGEFHVYMRESSELEAWIGERMLTAASDEYGQDYEHLQTIQKRFGEFELGVEAGQDQYNRVDKLAARLIEEQNPNSPVVLERQEQIKNAWQDLQNQIASRRQKLFAAGEIHRFNRDVEDALSRIQDKYAEIPEELGRDTRTVQTYIKKHEGFENELVALEAQLQVLVDDAARLQEAYPGGNAEQIAQHQAVVVENWAILQEKAAQRKEELQAALDLYRFLASARDLIIWSNEICAEMVSDETVTDVASVDALRKRHQELHAEIDTREDTFASVVAIGKTMVEQGHFAAPDIQQKVDELMEEREKLHSNWDERQAYLEQLFSQQAFLRDANQLRNYSTSQEAYLKSTDYGDTVDHVEKQIKKHEAFENLLASQEPKLEALRESGNQLMAERHFDEEAIKATLADVINRRANIKHLSSRRKQQLSDSLLYTQFCRDATEAESWMEDKLKTARDDSVKGEVKDLHDKMRRLKKHQAFEAEVMANTDRIRAIKTLGEQLIKTKHLASPEIQQRVNNLIAQWNELLKAMQERGQGLEEAKDILHFNEEVDKVQAWIREKEMMVASGDMGRDYEHCLELQKKVNDVEAGVTVDEERVKAINQLGDRLIKQGRTFTEGVREKRDNLNEDWNQIQGDLQDHKAKLAAALEVHAFNRDIDDINERINEKSNAVSAEDYGRDLAAVQALQRKQEEVERDMTALHQQLQKEESLSGKLCRKYPNMADDIRSKMREAEVNWEKLEDLAQARKVRLEDAYQLHKFLTESREHIGWCDQLVTSMKSGGLAKEVLGAEDMIEVHNEHKVEIDGRYHHYRALCEHGQRLLGQRHFASADIRAMVGDLEKEWTLLNETWEDRKQLLTQCYDLQVYEEYAEQADAWLASKEGFLANEDLGNSLSSVDELSKKHEGFEKTLVAQEEKISTLEGLAQALLAQDHYAADEIRSRCQGVLDRRDRVKKAAASRRLRLKESHVYQQFLRNVYEVLSWIAEKTQVATDESYREPSNLGGKMQKHLTFDAELVANKRRVEAVNTEGEDLITQRHYESTDIKERLASLNTRWAALEAASAEKRQRLAEANDGLSFNRECDDLDAWMDEVETQLSSEDHGKDIARVNALLKKHQLLEEDIGKHQDKVEEMSERGRQFGRTTHFMAKELEERSVKIINRYQELSDPCQIRHDNLEDALLLYQFYRDIEDELSWIQEKRPIAANTDLGTNLSAVHILVKKHQALESEIVSHEPLMESVANTAHHMVEKGHYAGSDVQKRLDHLNSQLQQLNELAAQRKARLQDALESQTFYSEVAEAGSWMNEKKPLLVSQDLGKDEDSVHSMLKKLEALELDIDNFNNNIGELAALCQGLVQRGHFDSVNIQQQQAEVEAKYRELQDLAMSRRKKLTENKERYEYIREVEDVCQWIKEQEQIAASEDYGTDLEHVQIMQRKFEEFVRSLTASEERISTVHAMADNLVSHGHAEHKLIRAKCSEVDVMWSETKELAQARLEGLEGAKKVHAFVRDADDAIEWIEEKELSAQSEAFGHDLESVQALIVKHQGFEQDLAAISAQVEAITKAAEHLLQQFPDASEHIHTKHEEMVSAWNVLLEQAQKRKARLSSAEHLQMYFNDYRELLAWCAEMTARITSDELARDVGGAETLISRHKENRAEIDARQKDFTKFSQTGHKLISDGHFLSDEIQDKIHHLNHNLDSLMDTWEQRRVLYDQNLDLQQLKRDMEQLEAWLSGREPVLKDANLGDSIDAVEELLRKHEDFEKTVYAQEDKFNAIKRLTLLESAFMQQKKAEEQRRVEAEKHREKERLEEKKRVEQARILEATPRSPVQLEAPTIIRTPSTKSNEGRLNTPQLSVAQPTDSPATARTSDPWGDPTSHAKKVARTDSQKKEKRQRTLSIKTRKHTPSFKEKFKLAGSLPPAEMEGMLERKQQLQSGGKKATIRSWKFNYTVLCGQLLCFFKDKQAFIENQAAASPLALHKANCEIATDYTKKKNVLRVRLADGSEYLFMANSQNEMVEWLTKIQFHAGLPPAQQLMQYDPDIAQRLPPHSPTHSQSSRKTTSPLSSRHSGGLPVSPEDPDEARDSFAPSSPASSRSSGPLSEPQQPNPFREDLTTPSSPAHSNPFATANNPFMEPGNPFNNNDLPPKRKVSSGSQSDSAPPLPATIPPPEQLPPAPLRTGYFTRTDASQDSGYRTKPASTPIYANINYNAEAAASSEPPMGPPPQPYRGDPSTEPAPYRPVSATLPQGMAPPVATSEMTKAASLDRSAKAPGPLVRQGTDKSDKKRHSMFGGLFKKKKDKDGK</sequence>
<feature type="coiled-coil region" evidence="13">
    <location>
        <begin position="2750"/>
        <end position="2784"/>
    </location>
</feature>
<dbReference type="CDD" id="cd21193">
    <property type="entry name" value="CH_beta_spectrin_rpt1"/>
    <property type="match status" value="1"/>
</dbReference>
<feature type="compositionally biased region" description="Basic and acidic residues" evidence="14">
    <location>
        <begin position="17"/>
        <end position="28"/>
    </location>
</feature>
<dbReference type="InterPro" id="IPR001715">
    <property type="entry name" value="CH_dom"/>
</dbReference>
<reference evidence="19" key="3">
    <citation type="submission" date="2015-06" db="UniProtKB">
        <authorList>
            <consortium name="EnsemblMetazoa"/>
        </authorList>
    </citation>
    <scope>IDENTIFICATION</scope>
</reference>
<evidence type="ECO:0000259" key="15">
    <source>
        <dbReference type="PROSITE" id="PS50002"/>
    </source>
</evidence>
<dbReference type="HOGENOM" id="CLU_000146_3_0_1"/>
<feature type="compositionally biased region" description="Polar residues" evidence="14">
    <location>
        <begin position="3896"/>
        <end position="3913"/>
    </location>
</feature>
<evidence type="ECO:0000259" key="17">
    <source>
        <dbReference type="PROSITE" id="PS50021"/>
    </source>
</evidence>
<dbReference type="PRINTS" id="PR00683">
    <property type="entry name" value="SPECTRINPH"/>
</dbReference>
<dbReference type="Gene3D" id="1.10.418.10">
    <property type="entry name" value="Calponin-like domain"/>
    <property type="match status" value="2"/>
</dbReference>
<dbReference type="InterPro" id="IPR036872">
    <property type="entry name" value="CH_dom_sf"/>
</dbReference>
<feature type="region of interest" description="Disordered" evidence="14">
    <location>
        <begin position="956"/>
        <end position="988"/>
    </location>
</feature>
<feature type="region of interest" description="Disordered" evidence="14">
    <location>
        <begin position="3887"/>
        <end position="4148"/>
    </location>
</feature>
<dbReference type="OMA" id="WANEMHA"/>
<dbReference type="GO" id="GO:0005543">
    <property type="term" value="F:phospholipid binding"/>
    <property type="evidence" value="ECO:0007669"/>
    <property type="project" value="InterPro"/>
</dbReference>
<dbReference type="CDD" id="cd10571">
    <property type="entry name" value="PH_beta_spectrin"/>
    <property type="match status" value="1"/>
</dbReference>
<keyword evidence="10" id="KW-0009">Actin-binding</keyword>
<dbReference type="PANTHER" id="PTHR11915">
    <property type="entry name" value="SPECTRIN/FILAMIN RELATED CYTOSKELETAL PROTEIN"/>
    <property type="match status" value="1"/>
</dbReference>
<feature type="coiled-coil region" evidence="13">
    <location>
        <begin position="2538"/>
        <end position="2597"/>
    </location>
</feature>
<keyword evidence="3 12" id="KW-0728">SH3 domain</keyword>
<evidence type="ECO:0000256" key="6">
    <source>
        <dbReference type="ARBA" id="ARBA00022553"/>
    </source>
</evidence>
<protein>
    <recommendedName>
        <fullName evidence="21">Spectrin beta chain</fullName>
    </recommendedName>
</protein>
<evidence type="ECO:0000313" key="18">
    <source>
        <dbReference type="EMBL" id="ELT96713.1"/>
    </source>
</evidence>
<reference evidence="20" key="1">
    <citation type="submission" date="2012-12" db="EMBL/GenBank/DDBJ databases">
        <authorList>
            <person name="Hellsten U."/>
            <person name="Grimwood J."/>
            <person name="Chapman J.A."/>
            <person name="Shapiro H."/>
            <person name="Aerts A."/>
            <person name="Otillar R.P."/>
            <person name="Terry A.Y."/>
            <person name="Boore J.L."/>
            <person name="Simakov O."/>
            <person name="Marletaz F."/>
            <person name="Cho S.-J."/>
            <person name="Edsinger-Gonzales E."/>
            <person name="Havlak P."/>
            <person name="Kuo D.-H."/>
            <person name="Larsson T."/>
            <person name="Lv J."/>
            <person name="Arendt D."/>
            <person name="Savage R."/>
            <person name="Osoegawa K."/>
            <person name="de Jong P."/>
            <person name="Lindberg D.R."/>
            <person name="Seaver E.C."/>
            <person name="Weisblat D.A."/>
            <person name="Putnam N.H."/>
            <person name="Grigoriev I.V."/>
            <person name="Rokhsar D.S."/>
        </authorList>
    </citation>
    <scope>NUCLEOTIDE SEQUENCE</scope>
    <source>
        <strain evidence="20">I ESC-2004</strain>
    </source>
</reference>
<dbReference type="FunCoup" id="R7TS09">
    <property type="interactions" value="63"/>
</dbReference>
<keyword evidence="6" id="KW-0597">Phosphoprotein</keyword>
<dbReference type="FunFam" id="1.20.58.60:FF:000019">
    <property type="entry name" value="Spectrin beta chain"/>
    <property type="match status" value="2"/>
</dbReference>
<dbReference type="FunFam" id="1.20.58.60:FF:000017">
    <property type="entry name" value="Spectrin alpha chain, non-erythrocytic 1"/>
    <property type="match status" value="1"/>
</dbReference>
<feature type="coiled-coil region" evidence="13">
    <location>
        <begin position="2004"/>
        <end position="2038"/>
    </location>
</feature>
<evidence type="ECO:0000256" key="13">
    <source>
        <dbReference type="SAM" id="Coils"/>
    </source>
</evidence>
<accession>R7TS09</accession>
<feature type="coiled-coil region" evidence="13">
    <location>
        <begin position="998"/>
        <end position="1065"/>
    </location>
</feature>
<dbReference type="SMART" id="SM00233">
    <property type="entry name" value="PH"/>
    <property type="match status" value="1"/>
</dbReference>
<evidence type="ECO:0000256" key="10">
    <source>
        <dbReference type="ARBA" id="ARBA00023203"/>
    </source>
</evidence>
<feature type="compositionally biased region" description="Low complexity" evidence="14">
    <location>
        <begin position="4046"/>
        <end position="4063"/>
    </location>
</feature>
<dbReference type="EnsemblMetazoa" id="CapteT167044">
    <property type="protein sequence ID" value="CapteP167044"/>
    <property type="gene ID" value="CapteG167044"/>
</dbReference>
<evidence type="ECO:0000256" key="8">
    <source>
        <dbReference type="ARBA" id="ARBA00022701"/>
    </source>
</evidence>
<dbReference type="GO" id="GO:0005874">
    <property type="term" value="C:microtubule"/>
    <property type="evidence" value="ECO:0007669"/>
    <property type="project" value="UniProtKB-KW"/>
</dbReference>
<evidence type="ECO:0000256" key="14">
    <source>
        <dbReference type="SAM" id="MobiDB-lite"/>
    </source>
</evidence>
<feature type="domain" description="PH" evidence="16">
    <location>
        <begin position="3765"/>
        <end position="3873"/>
    </location>
</feature>
<keyword evidence="5" id="KW-0963">Cytoplasm</keyword>
<comment type="subcellular location">
    <subcellularLocation>
        <location evidence="1">Cytoplasm</location>
        <location evidence="1">Cytoskeleton</location>
    </subcellularLocation>
</comment>
<dbReference type="FunFam" id="1.20.58.60:FF:000011">
    <property type="entry name" value="Spectrin beta chain"/>
    <property type="match status" value="1"/>
</dbReference>
<feature type="coiled-coil region" evidence="13">
    <location>
        <begin position="3173"/>
        <end position="3235"/>
    </location>
</feature>
<dbReference type="InterPro" id="IPR001605">
    <property type="entry name" value="PH_dom-spectrin-type"/>
</dbReference>
<keyword evidence="7" id="KW-0344">Guanine-nucleotide releasing factor</keyword>
<dbReference type="Gene3D" id="1.20.58.60">
    <property type="match status" value="26"/>
</dbReference>
<feature type="coiled-coil region" evidence="13">
    <location>
        <begin position="2369"/>
        <end position="2396"/>
    </location>
</feature>
<keyword evidence="9" id="KW-0677">Repeat</keyword>
<dbReference type="FunFam" id="1.10.418.10:FF:000043">
    <property type="entry name" value="Spectrin beta chain, non-erythrocytic"/>
    <property type="match status" value="1"/>
</dbReference>
<organism evidence="18">
    <name type="scientific">Capitella teleta</name>
    <name type="common">Polychaete worm</name>
    <dbReference type="NCBI Taxonomy" id="283909"/>
    <lineage>
        <taxon>Eukaryota</taxon>
        <taxon>Metazoa</taxon>
        <taxon>Spiralia</taxon>
        <taxon>Lophotrochozoa</taxon>
        <taxon>Annelida</taxon>
        <taxon>Polychaeta</taxon>
        <taxon>Sedentaria</taxon>
        <taxon>Scolecida</taxon>
        <taxon>Capitellidae</taxon>
        <taxon>Capitella</taxon>
    </lineage>
</organism>
<dbReference type="PROSITE" id="PS00019">
    <property type="entry name" value="ACTININ_1"/>
    <property type="match status" value="1"/>
</dbReference>
<feature type="compositionally biased region" description="Polar residues" evidence="14">
    <location>
        <begin position="3959"/>
        <end position="3975"/>
    </location>
</feature>
<dbReference type="InterPro" id="IPR001452">
    <property type="entry name" value="SH3_domain"/>
</dbReference>
<dbReference type="InterPro" id="IPR002017">
    <property type="entry name" value="Spectrin_repeat"/>
</dbReference>
<feature type="compositionally biased region" description="Basic residues" evidence="14">
    <location>
        <begin position="4129"/>
        <end position="4148"/>
    </location>
</feature>
<evidence type="ECO:0000313" key="19">
    <source>
        <dbReference type="EnsemblMetazoa" id="CapteP167044"/>
    </source>
</evidence>
<dbReference type="GO" id="GO:0005085">
    <property type="term" value="F:guanyl-nucleotide exchange factor activity"/>
    <property type="evidence" value="ECO:0007669"/>
    <property type="project" value="UniProtKB-KW"/>
</dbReference>
<dbReference type="InterPro" id="IPR018159">
    <property type="entry name" value="Spectrin/alpha-actinin"/>
</dbReference>
<dbReference type="InterPro" id="IPR001849">
    <property type="entry name" value="PH_domain"/>
</dbReference>
<feature type="compositionally biased region" description="Low complexity" evidence="14">
    <location>
        <begin position="3930"/>
        <end position="3948"/>
    </location>
</feature>
<dbReference type="FunFam" id="1.20.58.60:FF:000135">
    <property type="entry name" value="Spectrin beta chain, non-erythrocytic"/>
    <property type="match status" value="1"/>
</dbReference>
<feature type="coiled-coil region" evidence="13">
    <location>
        <begin position="1581"/>
        <end position="1608"/>
    </location>
</feature>
<dbReference type="PROSITE" id="PS50003">
    <property type="entry name" value="PH_DOMAIN"/>
    <property type="match status" value="1"/>
</dbReference>
<dbReference type="FunFam" id="1.20.58.60:FF:000013">
    <property type="entry name" value="Spectrin alpha chain, non-erythrocytic 1"/>
    <property type="match status" value="1"/>
</dbReference>
<dbReference type="Proteomes" id="UP000014760">
    <property type="component" value="Unassembled WGS sequence"/>
</dbReference>